<dbReference type="RefSeq" id="WP_075074178.1">
    <property type="nucleotide sequence ID" value="NZ_DF967972.1"/>
</dbReference>
<evidence type="ECO:0000256" key="4">
    <source>
        <dbReference type="ARBA" id="ARBA00022723"/>
    </source>
</evidence>
<keyword evidence="14" id="KW-1185">Reference proteome</keyword>
<dbReference type="OrthoDB" id="9783435at2"/>
<dbReference type="Pfam" id="PF00480">
    <property type="entry name" value="ROK"/>
    <property type="match status" value="1"/>
</dbReference>
<evidence type="ECO:0000313" key="13">
    <source>
        <dbReference type="EMBL" id="GAP14967.1"/>
    </source>
</evidence>
<evidence type="ECO:0000256" key="11">
    <source>
        <dbReference type="ARBA" id="ARBA00038887"/>
    </source>
</evidence>
<reference evidence="13" key="1">
    <citation type="submission" date="2015-07" db="EMBL/GenBank/DDBJ databases">
        <title>Draft Genome Sequences of Anaerolinea thermolimosa IMO-1, Bellilinea caldifistulae GOMI-1, Leptolinea tardivitalis YMTK-2, Levilinea saccharolytica KIBI-1,Longilinea arvoryzae KOME-1, Previously Described as Members of the Anaerolineaceae (Chloroflexi).</title>
        <authorList>
            <person name="Sekiguchi Y."/>
            <person name="Ohashi A."/>
            <person name="Matsuura N."/>
            <person name="Tourlousse M.D."/>
        </authorList>
    </citation>
    <scope>NUCLEOTIDE SEQUENCE [LARGE SCALE GENOMIC DNA]</scope>
    <source>
        <strain evidence="13">KOME-1</strain>
    </source>
</reference>
<evidence type="ECO:0000256" key="8">
    <source>
        <dbReference type="ARBA" id="ARBA00022840"/>
    </source>
</evidence>
<keyword evidence="4" id="KW-0479">Metal-binding</keyword>
<dbReference type="AlphaFoldDB" id="A0A0S7BBD5"/>
<dbReference type="FunFam" id="3.30.420.40:FF:000153">
    <property type="entry name" value="Putative fructokinase"/>
    <property type="match status" value="1"/>
</dbReference>
<organism evidence="13">
    <name type="scientific">Longilinea arvoryzae</name>
    <dbReference type="NCBI Taxonomy" id="360412"/>
    <lineage>
        <taxon>Bacteria</taxon>
        <taxon>Bacillati</taxon>
        <taxon>Chloroflexota</taxon>
        <taxon>Anaerolineae</taxon>
        <taxon>Anaerolineales</taxon>
        <taxon>Anaerolineaceae</taxon>
        <taxon>Longilinea</taxon>
    </lineage>
</organism>
<evidence type="ECO:0000256" key="2">
    <source>
        <dbReference type="ARBA" id="ARBA00006479"/>
    </source>
</evidence>
<dbReference type="InterPro" id="IPR051804">
    <property type="entry name" value="Carb_Metab_Reg_Kinase/Isom"/>
</dbReference>
<comment type="similarity">
    <text evidence="2">Belongs to the ROK (NagC/XylR) family.</text>
</comment>
<keyword evidence="8" id="KW-0067">ATP-binding</keyword>
<dbReference type="GO" id="GO:0046872">
    <property type="term" value="F:metal ion binding"/>
    <property type="evidence" value="ECO:0007669"/>
    <property type="project" value="UniProtKB-KW"/>
</dbReference>
<protein>
    <recommendedName>
        <fullName evidence="11">fructokinase</fullName>
        <ecNumber evidence="11">2.7.1.4</ecNumber>
    </recommendedName>
</protein>
<dbReference type="InterPro" id="IPR043129">
    <property type="entry name" value="ATPase_NBD"/>
</dbReference>
<dbReference type="FunFam" id="3.30.420.40:FF:000136">
    <property type="entry name" value="Putative fructokinase"/>
    <property type="match status" value="1"/>
</dbReference>
<dbReference type="PANTHER" id="PTHR42742">
    <property type="entry name" value="TRANSCRIPTIONAL REPRESSOR MPRA"/>
    <property type="match status" value="1"/>
</dbReference>
<evidence type="ECO:0000256" key="9">
    <source>
        <dbReference type="ARBA" id="ARBA00022842"/>
    </source>
</evidence>
<evidence type="ECO:0000256" key="10">
    <source>
        <dbReference type="ARBA" id="ARBA00023277"/>
    </source>
</evidence>
<dbReference type="Gene3D" id="3.30.420.40">
    <property type="match status" value="2"/>
</dbReference>
<dbReference type="GO" id="GO:0008865">
    <property type="term" value="F:fructokinase activity"/>
    <property type="evidence" value="ECO:0007669"/>
    <property type="project" value="UniProtKB-EC"/>
</dbReference>
<dbReference type="EC" id="2.7.1.4" evidence="11"/>
<dbReference type="InterPro" id="IPR049874">
    <property type="entry name" value="ROK_cs"/>
</dbReference>
<keyword evidence="10" id="KW-0119">Carbohydrate metabolism</keyword>
<proteinExistence type="inferred from homology"/>
<evidence type="ECO:0000256" key="12">
    <source>
        <dbReference type="ARBA" id="ARBA00048451"/>
    </source>
</evidence>
<keyword evidence="6 13" id="KW-0418">Kinase</keyword>
<comment type="catalytic activity">
    <reaction evidence="12">
        <text>D-fructose + ATP = D-fructose 6-phosphate + ADP + H(+)</text>
        <dbReference type="Rhea" id="RHEA:16125"/>
        <dbReference type="ChEBI" id="CHEBI:15378"/>
        <dbReference type="ChEBI" id="CHEBI:30616"/>
        <dbReference type="ChEBI" id="CHEBI:37721"/>
        <dbReference type="ChEBI" id="CHEBI:61527"/>
        <dbReference type="ChEBI" id="CHEBI:456216"/>
        <dbReference type="EC" id="2.7.1.4"/>
    </reaction>
</comment>
<evidence type="ECO:0000313" key="14">
    <source>
        <dbReference type="Proteomes" id="UP000055060"/>
    </source>
</evidence>
<keyword evidence="9" id="KW-0460">Magnesium</keyword>
<dbReference type="GO" id="GO:0005524">
    <property type="term" value="F:ATP binding"/>
    <property type="evidence" value="ECO:0007669"/>
    <property type="project" value="UniProtKB-KW"/>
</dbReference>
<dbReference type="SUPFAM" id="SSF53067">
    <property type="entry name" value="Actin-like ATPase domain"/>
    <property type="match status" value="1"/>
</dbReference>
<keyword evidence="3" id="KW-0808">Transferase</keyword>
<dbReference type="Proteomes" id="UP000055060">
    <property type="component" value="Unassembled WGS sequence"/>
</dbReference>
<dbReference type="STRING" id="360412.LARV_02747"/>
<dbReference type="PANTHER" id="PTHR42742:SF3">
    <property type="entry name" value="FRUCTOKINASE"/>
    <property type="match status" value="1"/>
</dbReference>
<dbReference type="InterPro" id="IPR000600">
    <property type="entry name" value="ROK"/>
</dbReference>
<evidence type="ECO:0000256" key="5">
    <source>
        <dbReference type="ARBA" id="ARBA00022741"/>
    </source>
</evidence>
<evidence type="ECO:0000256" key="7">
    <source>
        <dbReference type="ARBA" id="ARBA00022833"/>
    </source>
</evidence>
<comment type="cofactor">
    <cofactor evidence="1">
        <name>Mg(2+)</name>
        <dbReference type="ChEBI" id="CHEBI:18420"/>
    </cofactor>
</comment>
<sequence length="297" mass="31878">MGYFGGVEAGGTKFVCIVTDEHAKILAETRFPTTQPEETLQKTADFFTHWMSEQRLTLEAIGVASFGPVDLNTASETWGFITSTPKPGWRNTPVTPVLEKALGVPVFFDTDVNGAALGEGRWGAAQGLSDFVYLTIGTGIGGGVVCAGKPLHGLVHPEMGHIYLPHDRQADPFDGCCPYHRDCFEGLASGPALNRRWGVPAEKLPPDHPAWELEAHIIALALSTFICTLSPQRIILGGGVMAQHQLFPMIRKQVVEILNGYVQSKTLLEETESYIVSPGLGNQAGSLGAIALALRGS</sequence>
<gene>
    <name evidence="13" type="ORF">LARV_02747</name>
</gene>
<evidence type="ECO:0000256" key="1">
    <source>
        <dbReference type="ARBA" id="ARBA00001946"/>
    </source>
</evidence>
<evidence type="ECO:0000256" key="6">
    <source>
        <dbReference type="ARBA" id="ARBA00022777"/>
    </source>
</evidence>
<dbReference type="EMBL" id="DF967972">
    <property type="protein sequence ID" value="GAP14967.1"/>
    <property type="molecule type" value="Genomic_DNA"/>
</dbReference>
<accession>A0A0S7BBD5</accession>
<evidence type="ECO:0000256" key="3">
    <source>
        <dbReference type="ARBA" id="ARBA00022679"/>
    </source>
</evidence>
<keyword evidence="5" id="KW-0547">Nucleotide-binding</keyword>
<keyword evidence="7" id="KW-0862">Zinc</keyword>
<dbReference type="CDD" id="cd24067">
    <property type="entry name" value="ASKHA_NBD_ROK_BsFRK-like"/>
    <property type="match status" value="1"/>
</dbReference>
<dbReference type="PROSITE" id="PS01125">
    <property type="entry name" value="ROK"/>
    <property type="match status" value="1"/>
</dbReference>
<name>A0A0S7BBD5_9CHLR</name>